<dbReference type="Proteomes" id="UP000230956">
    <property type="component" value="Unassembled WGS sequence"/>
</dbReference>
<reference evidence="4" key="1">
    <citation type="submission" date="2017-09" db="EMBL/GenBank/DDBJ databases">
        <title>Depth-based differentiation of microbial function through sediment-hosted aquifers and enrichment of novel symbionts in the deep terrestrial subsurface.</title>
        <authorList>
            <person name="Probst A.J."/>
            <person name="Ladd B."/>
            <person name="Jarett J.K."/>
            <person name="Geller-Mcgrath D.E."/>
            <person name="Sieber C.M.K."/>
            <person name="Emerson J.B."/>
            <person name="Anantharaman K."/>
            <person name="Thomas B.C."/>
            <person name="Malmstrom R."/>
            <person name="Stieglmeier M."/>
            <person name="Klingl A."/>
            <person name="Woyke T."/>
            <person name="Ryan C.M."/>
            <person name="Banfield J.F."/>
        </authorList>
    </citation>
    <scope>NUCLEOTIDE SEQUENCE [LARGE SCALE GENOMIC DNA]</scope>
</reference>
<dbReference type="SUPFAM" id="SSF56281">
    <property type="entry name" value="Metallo-hydrolase/oxidoreductase"/>
    <property type="match status" value="1"/>
</dbReference>
<keyword evidence="3" id="KW-0378">Hydrolase</keyword>
<comment type="similarity">
    <text evidence="1">In the N-terminal section; belongs to the zinc metallo-hydrolase group 3 family.</text>
</comment>
<dbReference type="CDD" id="cd07709">
    <property type="entry name" value="flavodiiron_proteins_MBL-fold"/>
    <property type="match status" value="1"/>
</dbReference>
<dbReference type="InterPro" id="IPR029039">
    <property type="entry name" value="Flavoprotein-like_sf"/>
</dbReference>
<dbReference type="AlphaFoldDB" id="A0A2M7T7N3"/>
<dbReference type="InterPro" id="IPR001279">
    <property type="entry name" value="Metallo-B-lactamas"/>
</dbReference>
<evidence type="ECO:0000313" key="4">
    <source>
        <dbReference type="Proteomes" id="UP000230956"/>
    </source>
</evidence>
<dbReference type="PIRSF" id="PIRSF005243">
    <property type="entry name" value="ROO"/>
    <property type="match status" value="1"/>
</dbReference>
<dbReference type="PANTHER" id="PTHR43717">
    <property type="entry name" value="ANAEROBIC NITRIC OXIDE REDUCTASE FLAVORUBREDOXIN"/>
    <property type="match status" value="1"/>
</dbReference>
<dbReference type="Pfam" id="PF19583">
    <property type="entry name" value="ODP"/>
    <property type="match status" value="1"/>
</dbReference>
<evidence type="ECO:0000259" key="2">
    <source>
        <dbReference type="PROSITE" id="PS50902"/>
    </source>
</evidence>
<dbReference type="PANTHER" id="PTHR43717:SF1">
    <property type="entry name" value="ANAEROBIC NITRIC OXIDE REDUCTASE FLAVORUBREDOXIN"/>
    <property type="match status" value="1"/>
</dbReference>
<dbReference type="GO" id="GO:0016491">
    <property type="term" value="F:oxidoreductase activity"/>
    <property type="evidence" value="ECO:0007669"/>
    <property type="project" value="InterPro"/>
</dbReference>
<dbReference type="InterPro" id="IPR036866">
    <property type="entry name" value="RibonucZ/Hydroxyglut_hydro"/>
</dbReference>
<dbReference type="GO" id="GO:0010181">
    <property type="term" value="F:FMN binding"/>
    <property type="evidence" value="ECO:0007669"/>
    <property type="project" value="InterPro"/>
</dbReference>
<dbReference type="GO" id="GO:0046872">
    <property type="term" value="F:metal ion binding"/>
    <property type="evidence" value="ECO:0007669"/>
    <property type="project" value="InterPro"/>
</dbReference>
<dbReference type="InterPro" id="IPR045761">
    <property type="entry name" value="ODP_dom"/>
</dbReference>
<accession>A0A2M7T7N3</accession>
<sequence>MSVRKIKTDVYAVGAIDWDRRLFDALIPLPEGTTYNSYLVKGGEKTMLIETVDPTMTHVLLGNLKELGVDSIDYVVANHAEQDHSGSLPVVLDAFPMAQLVCSNKCKPMLIDLLAIPEERFHTVENGATLELGGKSLQFLYTPWVHWPETMVTYLKEDRILFSCDFLGAHLASSDLFVDDKAALHIAAKRYFGEIMMPFRAAIQNNLDKISGLEIDIVAPSHGPLYNKPRTIIESYRDWADPEPKNLVVIPYVTMHGSTKLMVDRLVGALIDQGVTVEQFDLTSVDLGELGIGLVDAATIVLGAPTVLMGAHPLALYAAHLANALRPKLRFVSLIGSYGWGTKVVEQVSGILTNLKVEVIEPVIVKGAPTQETFAALDRLAGEIAAKHRENGFKAYSD</sequence>
<gene>
    <name evidence="3" type="ORF">COY37_06285</name>
</gene>
<organism evidence="3 4">
    <name type="scientific">Candidatus Aquicultor secundus</name>
    <dbReference type="NCBI Taxonomy" id="1973895"/>
    <lineage>
        <taxon>Bacteria</taxon>
        <taxon>Bacillati</taxon>
        <taxon>Actinomycetota</taxon>
        <taxon>Candidatus Aquicultoria</taxon>
        <taxon>Candidatus Aquicultorales</taxon>
        <taxon>Candidatus Aquicultoraceae</taxon>
        <taxon>Candidatus Aquicultor</taxon>
    </lineage>
</organism>
<dbReference type="InterPro" id="IPR016440">
    <property type="entry name" value="Rubredoxin-O_OxRdtase"/>
</dbReference>
<dbReference type="GO" id="GO:0009055">
    <property type="term" value="F:electron transfer activity"/>
    <property type="evidence" value="ECO:0007669"/>
    <property type="project" value="InterPro"/>
</dbReference>
<comment type="caution">
    <text evidence="3">The sequence shown here is derived from an EMBL/GenBank/DDBJ whole genome shotgun (WGS) entry which is preliminary data.</text>
</comment>
<dbReference type="InterPro" id="IPR008254">
    <property type="entry name" value="Flavodoxin/NO_synth"/>
</dbReference>
<dbReference type="SMART" id="SM00849">
    <property type="entry name" value="Lactamase_B"/>
    <property type="match status" value="1"/>
</dbReference>
<protein>
    <submittedName>
        <fullName evidence="3">MBL fold hydrolase</fullName>
    </submittedName>
</protein>
<dbReference type="Gene3D" id="3.60.15.10">
    <property type="entry name" value="Ribonuclease Z/Hydroxyacylglutathione hydrolase-like"/>
    <property type="match status" value="1"/>
</dbReference>
<dbReference type="GO" id="GO:0016787">
    <property type="term" value="F:hydrolase activity"/>
    <property type="evidence" value="ECO:0007669"/>
    <property type="project" value="UniProtKB-KW"/>
</dbReference>
<evidence type="ECO:0000256" key="1">
    <source>
        <dbReference type="ARBA" id="ARBA00007121"/>
    </source>
</evidence>
<dbReference type="EMBL" id="PFNG01000151">
    <property type="protein sequence ID" value="PIZ38320.1"/>
    <property type="molecule type" value="Genomic_DNA"/>
</dbReference>
<dbReference type="PROSITE" id="PS50902">
    <property type="entry name" value="FLAVODOXIN_LIKE"/>
    <property type="match status" value="1"/>
</dbReference>
<evidence type="ECO:0000313" key="3">
    <source>
        <dbReference type="EMBL" id="PIZ38320.1"/>
    </source>
</evidence>
<proteinExistence type="inferred from homology"/>
<name>A0A2M7T7N3_9ACTN</name>
<dbReference type="RefSeq" id="WP_353682484.1">
    <property type="nucleotide sequence ID" value="NZ_MNXI01000146.1"/>
</dbReference>
<feature type="domain" description="Flavodoxin-like" evidence="2">
    <location>
        <begin position="248"/>
        <end position="385"/>
    </location>
</feature>
<dbReference type="SUPFAM" id="SSF52218">
    <property type="entry name" value="Flavoproteins"/>
    <property type="match status" value="1"/>
</dbReference>
<dbReference type="Gene3D" id="3.40.50.360">
    <property type="match status" value="1"/>
</dbReference>